<dbReference type="GO" id="GO:0003677">
    <property type="term" value="F:DNA binding"/>
    <property type="evidence" value="ECO:0007669"/>
    <property type="project" value="InterPro"/>
</dbReference>
<feature type="compositionally biased region" description="Basic and acidic residues" evidence="8">
    <location>
        <begin position="1"/>
        <end position="13"/>
    </location>
</feature>
<name>B7P8E1_IXOSC</name>
<dbReference type="GO" id="GO:0006284">
    <property type="term" value="P:base-excision repair"/>
    <property type="evidence" value="ECO:0000318"/>
    <property type="project" value="GO_Central"/>
</dbReference>
<dbReference type="CDD" id="cd00019">
    <property type="entry name" value="AP2Ec"/>
    <property type="match status" value="1"/>
</dbReference>
<dbReference type="HAMAP" id="MF_00152">
    <property type="entry name" value="Nfo"/>
    <property type="match status" value="1"/>
</dbReference>
<dbReference type="EMBL" id="ABJB010852031">
    <property type="status" value="NOT_ANNOTATED_CDS"/>
    <property type="molecule type" value="Genomic_DNA"/>
</dbReference>
<keyword evidence="13" id="KW-1267">Proteomics identification</keyword>
<evidence type="ECO:0000256" key="5">
    <source>
        <dbReference type="ARBA" id="ARBA00022801"/>
    </source>
</evidence>
<dbReference type="GO" id="GO:0005739">
    <property type="term" value="C:mitochondrion"/>
    <property type="evidence" value="ECO:0000318"/>
    <property type="project" value="GO_Central"/>
</dbReference>
<dbReference type="VEuPathDB" id="VectorBase:ISCP_001277"/>
<dbReference type="FunFam" id="3.20.20.150:FF:000001">
    <property type="entry name" value="Probable endonuclease 4"/>
    <property type="match status" value="1"/>
</dbReference>
<dbReference type="NCBIfam" id="TIGR00587">
    <property type="entry name" value="nfo"/>
    <property type="match status" value="1"/>
</dbReference>
<sequence>RLESPVEDIDTRSPKKQGTAGTKAAKVKSPKKSPVKNLKFVGAHVSASGGLEHAVQRAVDIGARSFALFLRSQRQWASKPLTQETAQRFRKACREHGFAPHHILPHGSYLLNCGSPDPEVLEKSRTTLIDELKRCEMLGLVYYNFHPGSTCGTITREECMDKIAESINQAHKETTYVISVIENMCKQGHTIGGDFHELRGIIDRVKNKSRIGVCLDTCHAFAAGYDLSTEEGFEGMMQDFESIVGLSYLKAVHLNDSRGNQLDRHENIGRGNIGLAGFRRIMADPRLDHIPMVLETPGTDYAAEISLLNEMCSA</sequence>
<dbReference type="Gene3D" id="3.20.20.150">
    <property type="entry name" value="Divalent-metal-dependent TIM barrel enzymes"/>
    <property type="match status" value="1"/>
</dbReference>
<dbReference type="GO" id="GO:0003906">
    <property type="term" value="F:DNA-(apurinic or apyrimidinic site) endonuclease activity"/>
    <property type="evidence" value="ECO:0000318"/>
    <property type="project" value="GO_Central"/>
</dbReference>
<dbReference type="Pfam" id="PF01261">
    <property type="entry name" value="AP_endonuc_2"/>
    <property type="match status" value="1"/>
</dbReference>
<dbReference type="PROSITE" id="PS00729">
    <property type="entry name" value="AP_NUCLEASE_F2_1"/>
    <property type="match status" value="1"/>
</dbReference>
<evidence type="ECO:0000256" key="4">
    <source>
        <dbReference type="ARBA" id="ARBA00022763"/>
    </source>
</evidence>
<dbReference type="InterPro" id="IPR018246">
    <property type="entry name" value="AP_endonuc_F2_Zn_BS"/>
</dbReference>
<keyword evidence="3" id="KW-0479">Metal-binding</keyword>
<keyword evidence="10" id="KW-0255">Endonuclease</keyword>
<keyword evidence="6" id="KW-0862">Zinc</keyword>
<organism>
    <name type="scientific">Ixodes scapularis</name>
    <name type="common">Black-legged tick</name>
    <name type="synonym">Deer tick</name>
    <dbReference type="NCBI Taxonomy" id="6945"/>
    <lineage>
        <taxon>Eukaryota</taxon>
        <taxon>Metazoa</taxon>
        <taxon>Ecdysozoa</taxon>
        <taxon>Arthropoda</taxon>
        <taxon>Chelicerata</taxon>
        <taxon>Arachnida</taxon>
        <taxon>Acari</taxon>
        <taxon>Parasitiformes</taxon>
        <taxon>Ixodida</taxon>
        <taxon>Ixodoidea</taxon>
        <taxon>Ixodidae</taxon>
        <taxon>Ixodinae</taxon>
        <taxon>Ixodes</taxon>
    </lineage>
</organism>
<evidence type="ECO:0007829" key="13">
    <source>
        <dbReference type="PeptideAtlas" id="B7P8E1"/>
    </source>
</evidence>
<dbReference type="GO" id="GO:0008270">
    <property type="term" value="F:zinc ion binding"/>
    <property type="evidence" value="ECO:0007669"/>
    <property type="project" value="InterPro"/>
</dbReference>
<dbReference type="HOGENOM" id="CLU_025885_0_4_1"/>
<dbReference type="PaxDb" id="6945-B7P8E1"/>
<dbReference type="AlphaFoldDB" id="B7P8E1"/>
<dbReference type="NCBIfam" id="NF002199">
    <property type="entry name" value="PRK01060.1-4"/>
    <property type="match status" value="1"/>
</dbReference>
<dbReference type="SUPFAM" id="SSF51658">
    <property type="entry name" value="Xylose isomerase-like"/>
    <property type="match status" value="1"/>
</dbReference>
<feature type="domain" description="Xylose isomerase-like TIM barrel" evidence="9">
    <location>
        <begin position="55"/>
        <end position="306"/>
    </location>
</feature>
<evidence type="ECO:0000256" key="7">
    <source>
        <dbReference type="ARBA" id="ARBA00023204"/>
    </source>
</evidence>
<evidence type="ECO:0000313" key="11">
    <source>
        <dbReference type="EnsemblMetazoa" id="ISCW016691-PA"/>
    </source>
</evidence>
<keyword evidence="7" id="KW-0234">DNA repair</keyword>
<accession>B7P8E1</accession>
<dbReference type="InterPro" id="IPR013022">
    <property type="entry name" value="Xyl_isomerase-like_TIM-brl"/>
</dbReference>
<protein>
    <submittedName>
        <fullName evidence="10 11">AP endonuclease, putative</fullName>
        <ecNumber evidence="10">3.1.21.2</ecNumber>
    </submittedName>
</protein>
<dbReference type="PANTHER" id="PTHR21445">
    <property type="entry name" value="ENDONUCLEASE IV ENDODEOXYRIBONUCLEASE IV"/>
    <property type="match status" value="1"/>
</dbReference>
<dbReference type="EMBL" id="ABJB010789525">
    <property type="status" value="NOT_ANNOTATED_CDS"/>
    <property type="molecule type" value="Genomic_DNA"/>
</dbReference>
<dbReference type="VEuPathDB" id="VectorBase:ISCI016691"/>
<dbReference type="STRING" id="6945.B7P8E1"/>
<feature type="non-terminal residue" evidence="10">
    <location>
        <position position="1"/>
    </location>
</feature>
<dbReference type="InterPro" id="IPR036237">
    <property type="entry name" value="Xyl_isomerase-like_sf"/>
</dbReference>
<dbReference type="VEuPathDB" id="VectorBase:ISCW016691"/>
<evidence type="ECO:0000256" key="6">
    <source>
        <dbReference type="ARBA" id="ARBA00022833"/>
    </source>
</evidence>
<evidence type="ECO:0000259" key="9">
    <source>
        <dbReference type="Pfam" id="PF01261"/>
    </source>
</evidence>
<dbReference type="Proteomes" id="UP000001555">
    <property type="component" value="Unassembled WGS sequence"/>
</dbReference>
<evidence type="ECO:0000256" key="2">
    <source>
        <dbReference type="ARBA" id="ARBA00005340"/>
    </source>
</evidence>
<dbReference type="EMBL" id="ABJB010513900">
    <property type="status" value="NOT_ANNOTATED_CDS"/>
    <property type="molecule type" value="Genomic_DNA"/>
</dbReference>
<dbReference type="PROSITE" id="PS00730">
    <property type="entry name" value="AP_NUCLEASE_F2_2"/>
    <property type="match status" value="1"/>
</dbReference>
<comment type="similarity">
    <text evidence="2">Belongs to the AP endonuclease 2 family.</text>
</comment>
<dbReference type="GO" id="GO:0008833">
    <property type="term" value="F:deoxyribonuclease IV (phage-T4-induced) activity"/>
    <property type="evidence" value="ECO:0007669"/>
    <property type="project" value="UniProtKB-EC"/>
</dbReference>
<keyword evidence="5 10" id="KW-0378">Hydrolase</keyword>
<dbReference type="EnsemblMetazoa" id="ISCW016691-RA">
    <property type="protein sequence ID" value="ISCW016691-PA"/>
    <property type="gene ID" value="ISCW016691"/>
</dbReference>
<keyword evidence="10" id="KW-0540">Nuclease</keyword>
<evidence type="ECO:0000256" key="1">
    <source>
        <dbReference type="ARBA" id="ARBA00001947"/>
    </source>
</evidence>
<keyword evidence="4" id="KW-0227">DNA damage</keyword>
<gene>
    <name evidence="10" type="ORF">IscW_ISCW016691</name>
</gene>
<reference evidence="11" key="2">
    <citation type="submission" date="2020-05" db="UniProtKB">
        <authorList>
            <consortium name="EnsemblMetazoa"/>
        </authorList>
    </citation>
    <scope>IDENTIFICATION</scope>
    <source>
        <strain evidence="11">wikel</strain>
    </source>
</reference>
<keyword evidence="12" id="KW-1185">Reference proteome</keyword>
<reference evidence="10 12" key="1">
    <citation type="submission" date="2008-03" db="EMBL/GenBank/DDBJ databases">
        <title>Annotation of Ixodes scapularis.</title>
        <authorList>
            <consortium name="Ixodes scapularis Genome Project Consortium"/>
            <person name="Caler E."/>
            <person name="Hannick L.I."/>
            <person name="Bidwell S."/>
            <person name="Joardar V."/>
            <person name="Thiagarajan M."/>
            <person name="Amedeo P."/>
            <person name="Galinsky K.J."/>
            <person name="Schobel S."/>
            <person name="Inman J."/>
            <person name="Hostetler J."/>
            <person name="Miller J."/>
            <person name="Hammond M."/>
            <person name="Megy K."/>
            <person name="Lawson D."/>
            <person name="Kodira C."/>
            <person name="Sutton G."/>
            <person name="Meyer J."/>
            <person name="Hill C.A."/>
            <person name="Birren B."/>
            <person name="Nene V."/>
            <person name="Collins F."/>
            <person name="Alarcon-Chaidez F."/>
            <person name="Wikel S."/>
            <person name="Strausberg R."/>
        </authorList>
    </citation>
    <scope>NUCLEOTIDE SEQUENCE [LARGE SCALE GENOMIC DNA]</scope>
    <source>
        <strain evidence="12">Wikel</strain>
        <strain evidence="10">Wikel colony</strain>
    </source>
</reference>
<dbReference type="GO" id="GO:0008081">
    <property type="term" value="F:phosphoric diester hydrolase activity"/>
    <property type="evidence" value="ECO:0000318"/>
    <property type="project" value="GO_Central"/>
</dbReference>
<feature type="region of interest" description="Disordered" evidence="8">
    <location>
        <begin position="1"/>
        <end position="32"/>
    </location>
</feature>
<dbReference type="GO" id="GO:0005634">
    <property type="term" value="C:nucleus"/>
    <property type="evidence" value="ECO:0000318"/>
    <property type="project" value="GO_Central"/>
</dbReference>
<evidence type="ECO:0000256" key="8">
    <source>
        <dbReference type="SAM" id="MobiDB-lite"/>
    </source>
</evidence>
<comment type="cofactor">
    <cofactor evidence="1">
        <name>Zn(2+)</name>
        <dbReference type="ChEBI" id="CHEBI:29105"/>
    </cofactor>
</comment>
<dbReference type="OrthoDB" id="7663182at2759"/>
<dbReference type="InterPro" id="IPR001719">
    <property type="entry name" value="AP_endonuc_2"/>
</dbReference>
<evidence type="ECO:0000313" key="10">
    <source>
        <dbReference type="EMBL" id="EEC02863.1"/>
    </source>
</evidence>
<evidence type="ECO:0000256" key="3">
    <source>
        <dbReference type="ARBA" id="ARBA00022723"/>
    </source>
</evidence>
<dbReference type="EC" id="3.1.21.2" evidence="10"/>
<dbReference type="PANTHER" id="PTHR21445:SF0">
    <property type="entry name" value="APURINIC-APYRIMIDINIC ENDONUCLEASE"/>
    <property type="match status" value="1"/>
</dbReference>
<dbReference type="PROSITE" id="PS51432">
    <property type="entry name" value="AP_NUCLEASE_F2_4"/>
    <property type="match status" value="1"/>
</dbReference>
<proteinExistence type="evidence at protein level"/>
<dbReference type="EMBL" id="DS656787">
    <property type="protein sequence ID" value="EEC02863.1"/>
    <property type="molecule type" value="Genomic_DNA"/>
</dbReference>
<dbReference type="SMART" id="SM00518">
    <property type="entry name" value="AP2Ec"/>
    <property type="match status" value="1"/>
</dbReference>
<evidence type="ECO:0000313" key="12">
    <source>
        <dbReference type="Proteomes" id="UP000001555"/>
    </source>
</evidence>